<keyword evidence="6" id="KW-0677">Repeat</keyword>
<dbReference type="InterPro" id="IPR044066">
    <property type="entry name" value="TRIAD_supradom"/>
</dbReference>
<comment type="caution">
    <text evidence="11">The sequence shown here is derived from an EMBL/GenBank/DDBJ whole genome shotgun (WGS) entry which is preliminary data.</text>
</comment>
<evidence type="ECO:0000256" key="4">
    <source>
        <dbReference type="ARBA" id="ARBA00022679"/>
    </source>
</evidence>
<dbReference type="EMBL" id="CAJMXA010001128">
    <property type="protein sequence ID" value="CAE6452073.1"/>
    <property type="molecule type" value="Genomic_DNA"/>
</dbReference>
<accession>A0A8H3BBT3</accession>
<evidence type="ECO:0000256" key="8">
    <source>
        <dbReference type="ARBA" id="ARBA00022786"/>
    </source>
</evidence>
<dbReference type="InterPro" id="IPR013083">
    <property type="entry name" value="Znf_RING/FYVE/PHD"/>
</dbReference>
<gene>
    <name evidence="11" type="ORF">RDB_LOCUS51405</name>
</gene>
<comment type="catalytic activity">
    <reaction evidence="1">
        <text>[E2 ubiquitin-conjugating enzyme]-S-ubiquitinyl-L-cysteine + [acceptor protein]-L-lysine = [E2 ubiquitin-conjugating enzyme]-L-cysteine + [acceptor protein]-N(6)-ubiquitinyl-L-lysine.</text>
        <dbReference type="EC" id="2.3.2.31"/>
    </reaction>
</comment>
<keyword evidence="7" id="KW-0863">Zinc-finger</keyword>
<keyword evidence="9" id="KW-0862">Zinc</keyword>
<dbReference type="SUPFAM" id="SSF57850">
    <property type="entry name" value="RING/U-box"/>
    <property type="match status" value="2"/>
</dbReference>
<name>A0A8H3BBT3_9AGAM</name>
<evidence type="ECO:0000313" key="11">
    <source>
        <dbReference type="EMBL" id="CAE6452073.1"/>
    </source>
</evidence>
<proteinExistence type="predicted"/>
<evidence type="ECO:0000313" key="12">
    <source>
        <dbReference type="Proteomes" id="UP000663853"/>
    </source>
</evidence>
<dbReference type="GO" id="GO:0008270">
    <property type="term" value="F:zinc ion binding"/>
    <property type="evidence" value="ECO:0007669"/>
    <property type="project" value="UniProtKB-KW"/>
</dbReference>
<dbReference type="InterPro" id="IPR031127">
    <property type="entry name" value="E3_UB_ligase_RBR"/>
</dbReference>
<dbReference type="Pfam" id="PF22605">
    <property type="entry name" value="IBR_2"/>
    <property type="match status" value="1"/>
</dbReference>
<dbReference type="InterPro" id="IPR054694">
    <property type="entry name" value="Parkin-like_IBR"/>
</dbReference>
<evidence type="ECO:0000256" key="2">
    <source>
        <dbReference type="ARBA" id="ARBA00004906"/>
    </source>
</evidence>
<evidence type="ECO:0000256" key="9">
    <source>
        <dbReference type="ARBA" id="ARBA00022833"/>
    </source>
</evidence>
<reference evidence="11" key="1">
    <citation type="submission" date="2021-01" db="EMBL/GenBank/DDBJ databases">
        <authorList>
            <person name="Kaushik A."/>
        </authorList>
    </citation>
    <scope>NUCLEOTIDE SEQUENCE</scope>
    <source>
        <strain evidence="11">AG6-10EEA</strain>
    </source>
</reference>
<dbReference type="Gene3D" id="3.30.40.10">
    <property type="entry name" value="Zinc/RING finger domain, C3HC4 (zinc finger)"/>
    <property type="match status" value="1"/>
</dbReference>
<keyword evidence="4" id="KW-0808">Transferase</keyword>
<evidence type="ECO:0000256" key="1">
    <source>
        <dbReference type="ARBA" id="ARBA00001798"/>
    </source>
</evidence>
<keyword evidence="5" id="KW-0479">Metal-binding</keyword>
<sequence length="286" mass="32166">MIETALSLLDYISVLAPPVFSRPVGVTPVKDIMSYYTSSYDPRTGLSHPLESLMLPSHYRQPVPTLATFRNVQVNRHHEPVSWPLVIGYDPLINRILIRGRSGSYNCVICLSDDSSSGGLCVPTPRCTHVRSICPACRTQYLNNMICVQGLTRVSCPQNGCHQYFSEADIERWGDSASKSRYHYLIGIRRTALESLRNVQAAATPRNKRADEQASAEYIRVYTKPCPSCAAPIAKYDDGCDHMKCAPPGGCGFEFCWLCLCDFEPIRQDGNHRHESFCKHYRAIER</sequence>
<dbReference type="GO" id="GO:0061630">
    <property type="term" value="F:ubiquitin protein ligase activity"/>
    <property type="evidence" value="ECO:0007669"/>
    <property type="project" value="UniProtKB-EC"/>
</dbReference>
<dbReference type="GO" id="GO:0016567">
    <property type="term" value="P:protein ubiquitination"/>
    <property type="evidence" value="ECO:0007669"/>
    <property type="project" value="InterPro"/>
</dbReference>
<comment type="pathway">
    <text evidence="2">Protein modification; protein ubiquitination.</text>
</comment>
<evidence type="ECO:0000256" key="7">
    <source>
        <dbReference type="ARBA" id="ARBA00022771"/>
    </source>
</evidence>
<protein>
    <recommendedName>
        <fullName evidence="3">RBR-type E3 ubiquitin transferase</fullName>
        <ecNumber evidence="3">2.3.2.31</ecNumber>
    </recommendedName>
</protein>
<dbReference type="EC" id="2.3.2.31" evidence="3"/>
<feature type="domain" description="RING-type" evidence="10">
    <location>
        <begin position="103"/>
        <end position="284"/>
    </location>
</feature>
<dbReference type="PROSITE" id="PS51873">
    <property type="entry name" value="TRIAD"/>
    <property type="match status" value="1"/>
</dbReference>
<dbReference type="PANTHER" id="PTHR11685">
    <property type="entry name" value="RBR FAMILY RING FINGER AND IBR DOMAIN-CONTAINING"/>
    <property type="match status" value="1"/>
</dbReference>
<dbReference type="Proteomes" id="UP000663853">
    <property type="component" value="Unassembled WGS sequence"/>
</dbReference>
<evidence type="ECO:0000256" key="5">
    <source>
        <dbReference type="ARBA" id="ARBA00022723"/>
    </source>
</evidence>
<evidence type="ECO:0000256" key="6">
    <source>
        <dbReference type="ARBA" id="ARBA00022737"/>
    </source>
</evidence>
<dbReference type="Gene3D" id="1.20.120.1750">
    <property type="match status" value="1"/>
</dbReference>
<organism evidence="11 12">
    <name type="scientific">Rhizoctonia solani</name>
    <dbReference type="NCBI Taxonomy" id="456999"/>
    <lineage>
        <taxon>Eukaryota</taxon>
        <taxon>Fungi</taxon>
        <taxon>Dikarya</taxon>
        <taxon>Basidiomycota</taxon>
        <taxon>Agaricomycotina</taxon>
        <taxon>Agaricomycetes</taxon>
        <taxon>Cantharellales</taxon>
        <taxon>Ceratobasidiaceae</taxon>
        <taxon>Rhizoctonia</taxon>
    </lineage>
</organism>
<evidence type="ECO:0000259" key="10">
    <source>
        <dbReference type="PROSITE" id="PS51873"/>
    </source>
</evidence>
<dbReference type="AlphaFoldDB" id="A0A8H3BBT3"/>
<evidence type="ECO:0000256" key="3">
    <source>
        <dbReference type="ARBA" id="ARBA00012251"/>
    </source>
</evidence>
<keyword evidence="8" id="KW-0833">Ubl conjugation pathway</keyword>